<dbReference type="OrthoDB" id="8590699at2"/>
<evidence type="ECO:0000313" key="7">
    <source>
        <dbReference type="EMBL" id="TXR53874.1"/>
    </source>
</evidence>
<keyword evidence="3" id="KW-0010">Activator</keyword>
<dbReference type="InterPro" id="IPR036390">
    <property type="entry name" value="WH_DNA-bd_sf"/>
</dbReference>
<feature type="domain" description="HTH asnC-type" evidence="6">
    <location>
        <begin position="1"/>
        <end position="70"/>
    </location>
</feature>
<dbReference type="GO" id="GO:0005829">
    <property type="term" value="C:cytosol"/>
    <property type="evidence" value="ECO:0007669"/>
    <property type="project" value="TreeGrafter"/>
</dbReference>
<evidence type="ECO:0000256" key="2">
    <source>
        <dbReference type="ARBA" id="ARBA00023125"/>
    </source>
</evidence>
<gene>
    <name evidence="7" type="ORF">FME95_04785</name>
</gene>
<name>A0A5C8Z932_9GAMM</name>
<dbReference type="GO" id="GO:0043565">
    <property type="term" value="F:sequence-specific DNA binding"/>
    <property type="evidence" value="ECO:0007669"/>
    <property type="project" value="InterPro"/>
</dbReference>
<dbReference type="Pfam" id="PF01037">
    <property type="entry name" value="AsnC_trans_reg"/>
    <property type="match status" value="1"/>
</dbReference>
<organism evidence="7 8">
    <name type="scientific">Reinekea thalattae</name>
    <dbReference type="NCBI Taxonomy" id="2593301"/>
    <lineage>
        <taxon>Bacteria</taxon>
        <taxon>Pseudomonadati</taxon>
        <taxon>Pseudomonadota</taxon>
        <taxon>Gammaproteobacteria</taxon>
        <taxon>Oceanospirillales</taxon>
        <taxon>Saccharospirillaceae</taxon>
        <taxon>Reinekea</taxon>
    </lineage>
</organism>
<dbReference type="InterPro" id="IPR036388">
    <property type="entry name" value="WH-like_DNA-bd_sf"/>
</dbReference>
<dbReference type="InterPro" id="IPR019887">
    <property type="entry name" value="Tscrpt_reg_AsnC/Lrp_C"/>
</dbReference>
<comment type="caution">
    <text evidence="7">The sequence shown here is derived from an EMBL/GenBank/DDBJ whole genome shotgun (WGS) entry which is preliminary data.</text>
</comment>
<accession>A0A5C8Z932</accession>
<dbReference type="InterPro" id="IPR011008">
    <property type="entry name" value="Dimeric_a/b-barrel"/>
</dbReference>
<dbReference type="RefSeq" id="WP_147713273.1">
    <property type="nucleotide sequence ID" value="NZ_VKAD01000001.1"/>
</dbReference>
<evidence type="ECO:0000256" key="5">
    <source>
        <dbReference type="ARBA" id="ARBA00039227"/>
    </source>
</evidence>
<evidence type="ECO:0000256" key="4">
    <source>
        <dbReference type="ARBA" id="ARBA00023163"/>
    </source>
</evidence>
<dbReference type="Proteomes" id="UP000321764">
    <property type="component" value="Unassembled WGS sequence"/>
</dbReference>
<reference evidence="7 8" key="1">
    <citation type="submission" date="2019-07" db="EMBL/GenBank/DDBJ databases">
        <title>Reinekea sp. strain SSH23 genome sequencing and assembly.</title>
        <authorList>
            <person name="Kim I."/>
        </authorList>
    </citation>
    <scope>NUCLEOTIDE SEQUENCE [LARGE SCALE GENOMIC DNA]</scope>
    <source>
        <strain evidence="7 8">SSH23</strain>
    </source>
</reference>
<dbReference type="PANTHER" id="PTHR30154">
    <property type="entry name" value="LEUCINE-RESPONSIVE REGULATORY PROTEIN"/>
    <property type="match status" value="1"/>
</dbReference>
<dbReference type="Gene3D" id="3.30.70.920">
    <property type="match status" value="1"/>
</dbReference>
<dbReference type="Pfam" id="PF13412">
    <property type="entry name" value="HTH_24"/>
    <property type="match status" value="1"/>
</dbReference>
<dbReference type="SUPFAM" id="SSF46785">
    <property type="entry name" value="Winged helix' DNA-binding domain"/>
    <property type="match status" value="1"/>
</dbReference>
<proteinExistence type="predicted"/>
<evidence type="ECO:0000256" key="1">
    <source>
        <dbReference type="ARBA" id="ARBA00023015"/>
    </source>
</evidence>
<keyword evidence="1" id="KW-0805">Transcription regulation</keyword>
<dbReference type="InterPro" id="IPR011991">
    <property type="entry name" value="ArsR-like_HTH"/>
</dbReference>
<dbReference type="InterPro" id="IPR019885">
    <property type="entry name" value="Tscrpt_reg_HTH_AsnC-type_CS"/>
</dbReference>
<dbReference type="PROSITE" id="PS50956">
    <property type="entry name" value="HTH_ASNC_2"/>
    <property type="match status" value="1"/>
</dbReference>
<protein>
    <recommendedName>
        <fullName evidence="5">Leucine-responsive regulatory protein</fullName>
    </recommendedName>
</protein>
<dbReference type="GO" id="GO:0043200">
    <property type="term" value="P:response to amino acid"/>
    <property type="evidence" value="ECO:0007669"/>
    <property type="project" value="TreeGrafter"/>
</dbReference>
<dbReference type="SMART" id="SM00344">
    <property type="entry name" value="HTH_ASNC"/>
    <property type="match status" value="1"/>
</dbReference>
<dbReference type="PROSITE" id="PS00519">
    <property type="entry name" value="HTH_ASNC_1"/>
    <property type="match status" value="1"/>
</dbReference>
<sequence length="150" mass="17192">MDKTDKKILKQLQQDGRLTNAELAERINVSPATCHRRTQQLFKEGYIKDVRALINAEKVERGSLVLVGIVLDRSTQQSFADFEAAIKPLSFILDCHLVAGDFDYFLKIRVKDIADFNKLHSDQLLALPNVRQLRTFFVMKEVQDNAPLDF</sequence>
<keyword evidence="4" id="KW-0804">Transcription</keyword>
<evidence type="ECO:0000313" key="8">
    <source>
        <dbReference type="Proteomes" id="UP000321764"/>
    </source>
</evidence>
<dbReference type="PRINTS" id="PR00033">
    <property type="entry name" value="HTHASNC"/>
</dbReference>
<dbReference type="GO" id="GO:0006355">
    <property type="term" value="P:regulation of DNA-templated transcription"/>
    <property type="evidence" value="ECO:0007669"/>
    <property type="project" value="UniProtKB-ARBA"/>
</dbReference>
<dbReference type="InterPro" id="IPR019888">
    <property type="entry name" value="Tscrpt_reg_AsnC-like"/>
</dbReference>
<dbReference type="AlphaFoldDB" id="A0A5C8Z932"/>
<dbReference type="SUPFAM" id="SSF54909">
    <property type="entry name" value="Dimeric alpha+beta barrel"/>
    <property type="match status" value="1"/>
</dbReference>
<evidence type="ECO:0000256" key="3">
    <source>
        <dbReference type="ARBA" id="ARBA00023159"/>
    </source>
</evidence>
<dbReference type="Gene3D" id="1.10.10.10">
    <property type="entry name" value="Winged helix-like DNA-binding domain superfamily/Winged helix DNA-binding domain"/>
    <property type="match status" value="1"/>
</dbReference>
<evidence type="ECO:0000259" key="6">
    <source>
        <dbReference type="PROSITE" id="PS50956"/>
    </source>
</evidence>
<dbReference type="PANTHER" id="PTHR30154:SF0">
    <property type="entry name" value="LEUCINE-RESPONSIVE REGULATORY PROTEIN"/>
    <property type="match status" value="1"/>
</dbReference>
<keyword evidence="2" id="KW-0238">DNA-binding</keyword>
<keyword evidence="8" id="KW-1185">Reference proteome</keyword>
<dbReference type="CDD" id="cd00090">
    <property type="entry name" value="HTH_ARSR"/>
    <property type="match status" value="1"/>
</dbReference>
<dbReference type="InterPro" id="IPR000485">
    <property type="entry name" value="AsnC-type_HTH_dom"/>
</dbReference>
<dbReference type="EMBL" id="VKAD01000001">
    <property type="protein sequence ID" value="TXR53874.1"/>
    <property type="molecule type" value="Genomic_DNA"/>
</dbReference>